<evidence type="ECO:0000259" key="5">
    <source>
        <dbReference type="PROSITE" id="PS50931"/>
    </source>
</evidence>
<accession>A0ABN6MFM9</accession>
<dbReference type="PROSITE" id="PS50931">
    <property type="entry name" value="HTH_LYSR"/>
    <property type="match status" value="1"/>
</dbReference>
<proteinExistence type="inferred from homology"/>
<dbReference type="InterPro" id="IPR036388">
    <property type="entry name" value="WH-like_DNA-bd_sf"/>
</dbReference>
<dbReference type="InterPro" id="IPR036390">
    <property type="entry name" value="WH_DNA-bd_sf"/>
</dbReference>
<organism evidence="6 7">
    <name type="scientific">Raoultibacter timonensis</name>
    <dbReference type="NCBI Taxonomy" id="1907662"/>
    <lineage>
        <taxon>Bacteria</taxon>
        <taxon>Bacillati</taxon>
        <taxon>Actinomycetota</taxon>
        <taxon>Coriobacteriia</taxon>
        <taxon>Eggerthellales</taxon>
        <taxon>Eggerthellaceae</taxon>
        <taxon>Raoultibacter</taxon>
    </lineage>
</organism>
<dbReference type="SUPFAM" id="SSF53850">
    <property type="entry name" value="Periplasmic binding protein-like II"/>
    <property type="match status" value="1"/>
</dbReference>
<dbReference type="CDD" id="cd05466">
    <property type="entry name" value="PBP2_LTTR_substrate"/>
    <property type="match status" value="1"/>
</dbReference>
<dbReference type="SUPFAM" id="SSF46785">
    <property type="entry name" value="Winged helix' DNA-binding domain"/>
    <property type="match status" value="1"/>
</dbReference>
<evidence type="ECO:0000313" key="7">
    <source>
        <dbReference type="Proteomes" id="UP001320544"/>
    </source>
</evidence>
<protein>
    <recommendedName>
        <fullName evidence="5">HTH lysR-type domain-containing protein</fullName>
    </recommendedName>
</protein>
<dbReference type="PANTHER" id="PTHR30346">
    <property type="entry name" value="TRANSCRIPTIONAL DUAL REGULATOR HCAR-RELATED"/>
    <property type="match status" value="1"/>
</dbReference>
<evidence type="ECO:0000313" key="6">
    <source>
        <dbReference type="EMBL" id="BDE95338.1"/>
    </source>
</evidence>
<keyword evidence="2" id="KW-0805">Transcription regulation</keyword>
<evidence type="ECO:0000256" key="2">
    <source>
        <dbReference type="ARBA" id="ARBA00023015"/>
    </source>
</evidence>
<dbReference type="Gene3D" id="3.40.190.290">
    <property type="match status" value="1"/>
</dbReference>
<dbReference type="Pfam" id="PF03466">
    <property type="entry name" value="LysR_substrate"/>
    <property type="match status" value="1"/>
</dbReference>
<evidence type="ECO:0000256" key="3">
    <source>
        <dbReference type="ARBA" id="ARBA00023125"/>
    </source>
</evidence>
<reference evidence="6 7" key="1">
    <citation type="submission" date="2022-01" db="EMBL/GenBank/DDBJ databases">
        <title>Novel bile acid biosynthetic pathways are enriched in the microbiome of centenarians.</title>
        <authorList>
            <person name="Sato Y."/>
            <person name="Atarashi K."/>
            <person name="Plichta R.D."/>
            <person name="Arai Y."/>
            <person name="Sasajima S."/>
            <person name="Kearney M.S."/>
            <person name="Suda W."/>
            <person name="Takeshita K."/>
            <person name="Sasaki T."/>
            <person name="Okamoto S."/>
            <person name="Skelly N.A."/>
            <person name="Okamura Y."/>
            <person name="Vlamakis H."/>
            <person name="Li Y."/>
            <person name="Tanoue T."/>
            <person name="Takei H."/>
            <person name="Nittono H."/>
            <person name="Narushima S."/>
            <person name="Irie J."/>
            <person name="Itoh H."/>
            <person name="Moriya K."/>
            <person name="Sugiura Y."/>
            <person name="Suematsu M."/>
            <person name="Moritoki N."/>
            <person name="Shibata S."/>
            <person name="Littman R.D."/>
            <person name="Fischbach A.M."/>
            <person name="Uwamino Y."/>
            <person name="Inoue T."/>
            <person name="Honda A."/>
            <person name="Hattori M."/>
            <person name="Murai T."/>
            <person name="Xavier J.R."/>
            <person name="Hirose N."/>
            <person name="Honda K."/>
        </authorList>
    </citation>
    <scope>NUCLEOTIDE SEQUENCE [LARGE SCALE GENOMIC DNA]</scope>
    <source>
        <strain evidence="6 7">CE91-St30</strain>
    </source>
</reference>
<dbReference type="InterPro" id="IPR005119">
    <property type="entry name" value="LysR_subst-bd"/>
</dbReference>
<dbReference type="Gene3D" id="1.10.10.10">
    <property type="entry name" value="Winged helix-like DNA-binding domain superfamily/Winged helix DNA-binding domain"/>
    <property type="match status" value="1"/>
</dbReference>
<feature type="domain" description="HTH lysR-type" evidence="5">
    <location>
        <begin position="19"/>
        <end position="76"/>
    </location>
</feature>
<comment type="similarity">
    <text evidence="1">Belongs to the LysR transcriptional regulatory family.</text>
</comment>
<keyword evidence="7" id="KW-1185">Reference proteome</keyword>
<dbReference type="Proteomes" id="UP001320544">
    <property type="component" value="Chromosome"/>
</dbReference>
<dbReference type="EMBL" id="AP025564">
    <property type="protein sequence ID" value="BDE95338.1"/>
    <property type="molecule type" value="Genomic_DNA"/>
</dbReference>
<name>A0ABN6MFM9_9ACTN</name>
<evidence type="ECO:0000256" key="1">
    <source>
        <dbReference type="ARBA" id="ARBA00009437"/>
    </source>
</evidence>
<dbReference type="Pfam" id="PF00126">
    <property type="entry name" value="HTH_1"/>
    <property type="match status" value="1"/>
</dbReference>
<sequence>MLHAFSKGKTALASQGNALNINQVKYFISVVECGSFSSAASEQFITAQGMSKAIADLEAEVGAQLLTRKNRGVSPTDFGFEFYERAKLVMSCYEDLESFARGYKHRAEGSRVFNVYICIPAFGSKEKVSVNVAKFVRANLGVEAEVSFGSKSECLAALDSGDADAVIAIGEAEVPGYECLPVGKLPCGVQITKRSPLSQQPYIRLADLADTRVALWPNYDFFNDTIQRLLIEKNAPFTPHPADRSIRSLIKLYAVGSAVLLPRIAALDVDILQTTPVSFHPDEGLYVPLYIIGPARKSSPAFAAFCNLAAAHNNHASATSTAQTIAQVLPSDEEGE</sequence>
<dbReference type="PANTHER" id="PTHR30346:SF17">
    <property type="entry name" value="LYSR FAMILY TRANSCRIPTIONAL REGULATOR"/>
    <property type="match status" value="1"/>
</dbReference>
<evidence type="ECO:0000256" key="4">
    <source>
        <dbReference type="ARBA" id="ARBA00023163"/>
    </source>
</evidence>
<keyword evidence="3" id="KW-0238">DNA-binding</keyword>
<gene>
    <name evidence="6" type="ORF">CE91St30_06710</name>
</gene>
<dbReference type="InterPro" id="IPR000847">
    <property type="entry name" value="LysR_HTH_N"/>
</dbReference>
<keyword evidence="4" id="KW-0804">Transcription</keyword>